<organism evidence="2 3">
    <name type="scientific">Smittium megazygosporum</name>
    <dbReference type="NCBI Taxonomy" id="133381"/>
    <lineage>
        <taxon>Eukaryota</taxon>
        <taxon>Fungi</taxon>
        <taxon>Fungi incertae sedis</taxon>
        <taxon>Zoopagomycota</taxon>
        <taxon>Kickxellomycotina</taxon>
        <taxon>Harpellomycetes</taxon>
        <taxon>Harpellales</taxon>
        <taxon>Legeriomycetaceae</taxon>
        <taxon>Smittium</taxon>
    </lineage>
</organism>
<feature type="transmembrane region" description="Helical" evidence="1">
    <location>
        <begin position="106"/>
        <end position="129"/>
    </location>
</feature>
<feature type="transmembrane region" description="Helical" evidence="1">
    <location>
        <begin position="368"/>
        <end position="391"/>
    </location>
</feature>
<dbReference type="AlphaFoldDB" id="A0A2T9ZIM6"/>
<protein>
    <recommendedName>
        <fullName evidence="4">G-protein coupled receptors family 1 profile domain-containing protein</fullName>
    </recommendedName>
</protein>
<feature type="transmembrane region" description="Helical" evidence="1">
    <location>
        <begin position="332"/>
        <end position="348"/>
    </location>
</feature>
<keyword evidence="1" id="KW-1133">Transmembrane helix</keyword>
<sequence>MFSISLLSSITILVLSVLLYGKVKNTRQIYIKVAPFIALCDLGVSVIMILWSLKEIPLSSEDMVIVSMYLFFVFPQCSIFLTASVAMSLQLVFVYKMKSAKYLKRYSVFFSIFFSSFLMFPFLMGSFALEKDNGLVVIKFMKPGSRYLFELFAKVIPYLFCIVYCIIILFQLASNVIYKDEYSKAKRIIKLCLNRFLLNPLRTIIYKCNNLKEKKIPSFNQHVELEESNNRLHSSNNEISELGSWSFFNVHNRKAPERSILSPKRVKKSITTNKAYADPLYSNNIGNERTYFREFESKKVYARSRNKKKNKVEDILCYKENEKKAKHMLKRLALFLMVPLVTQLWQRVDMFLYGIRVVYVSRYTSVEFLVYSTFMYLLLSLQGTLNLIVYISNPTIFASLKLLVFNKYNVDLGVKESRRSELYGTEKNSILL</sequence>
<keyword evidence="3" id="KW-1185">Reference proteome</keyword>
<proteinExistence type="predicted"/>
<keyword evidence="1" id="KW-0472">Membrane</keyword>
<comment type="caution">
    <text evidence="2">The sequence shown here is derived from an EMBL/GenBank/DDBJ whole genome shotgun (WGS) entry which is preliminary data.</text>
</comment>
<feature type="transmembrane region" description="Helical" evidence="1">
    <location>
        <begin position="6"/>
        <end position="21"/>
    </location>
</feature>
<dbReference type="EMBL" id="MBFS01000123">
    <property type="protein sequence ID" value="PVV04445.1"/>
    <property type="molecule type" value="Genomic_DNA"/>
</dbReference>
<evidence type="ECO:0000313" key="3">
    <source>
        <dbReference type="Proteomes" id="UP000245609"/>
    </source>
</evidence>
<evidence type="ECO:0008006" key="4">
    <source>
        <dbReference type="Google" id="ProtNLM"/>
    </source>
</evidence>
<evidence type="ECO:0000256" key="1">
    <source>
        <dbReference type="SAM" id="Phobius"/>
    </source>
</evidence>
<feature type="transmembrane region" description="Helical" evidence="1">
    <location>
        <begin position="155"/>
        <end position="178"/>
    </location>
</feature>
<name>A0A2T9ZIM6_9FUNG</name>
<gene>
    <name evidence="2" type="ORF">BB560_001054</name>
</gene>
<reference evidence="2 3" key="1">
    <citation type="journal article" date="2018" name="MBio">
        <title>Comparative Genomics Reveals the Core Gene Toolbox for the Fungus-Insect Symbiosis.</title>
        <authorList>
            <person name="Wang Y."/>
            <person name="Stata M."/>
            <person name="Wang W."/>
            <person name="Stajich J.E."/>
            <person name="White M.M."/>
            <person name="Moncalvo J.M."/>
        </authorList>
    </citation>
    <scope>NUCLEOTIDE SEQUENCE [LARGE SCALE GENOMIC DNA]</scope>
    <source>
        <strain evidence="2 3">SC-DP-2</strain>
    </source>
</reference>
<dbReference type="Proteomes" id="UP000245609">
    <property type="component" value="Unassembled WGS sequence"/>
</dbReference>
<accession>A0A2T9ZIM6</accession>
<feature type="transmembrane region" description="Helical" evidence="1">
    <location>
        <begin position="65"/>
        <end position="94"/>
    </location>
</feature>
<evidence type="ECO:0000313" key="2">
    <source>
        <dbReference type="EMBL" id="PVV04445.1"/>
    </source>
</evidence>
<keyword evidence="1" id="KW-0812">Transmembrane</keyword>
<feature type="transmembrane region" description="Helical" evidence="1">
    <location>
        <begin position="33"/>
        <end position="53"/>
    </location>
</feature>